<sequence length="289" mass="32007">MKKILFLFLLSLLTMTVAAQKFSWPPKSYPLSVPFIVSDEVKYYWGVDAIVCVGSENGGYKFLVMGRANHDFTSSRTINMYYIDADNKPSIAGAYYFPKVKAGHEFRFEIVSAFPGYTPVGFKGFCIYDERLRIPEEDTEAGAKIGSRTSDVDAAYHDSVRIADSIATVAAIEAERAARVVTAPKYPGGTQALYSFLRKNMRKPQIAIETAGYGTTTVQFIVTRNGEVVGADYKRRCNERVDKEVLRLVNMLSGWTPATKGGKPCDAVVQISMSIFPSFNASTQFVGVR</sequence>
<dbReference type="AlphaFoldDB" id="A0A5M6A8C7"/>
<name>A0A5M6A8C7_9BACE</name>
<feature type="chain" id="PRO_5024382775" description="TonB C-terminal domain-containing protein" evidence="1">
    <location>
        <begin position="20"/>
        <end position="289"/>
    </location>
</feature>
<protein>
    <recommendedName>
        <fullName evidence="4">TonB C-terminal domain-containing protein</fullName>
    </recommendedName>
</protein>
<dbReference type="Proteomes" id="UP000325055">
    <property type="component" value="Unassembled WGS sequence"/>
</dbReference>
<organism evidence="2 3">
    <name type="scientific">Bacteroides cellulosilyticus</name>
    <dbReference type="NCBI Taxonomy" id="246787"/>
    <lineage>
        <taxon>Bacteria</taxon>
        <taxon>Pseudomonadati</taxon>
        <taxon>Bacteroidota</taxon>
        <taxon>Bacteroidia</taxon>
        <taxon>Bacteroidales</taxon>
        <taxon>Bacteroidaceae</taxon>
        <taxon>Bacteroides</taxon>
    </lineage>
</organism>
<dbReference type="RefSeq" id="WP_149950219.1">
    <property type="nucleotide sequence ID" value="NZ_RCXI01000017.1"/>
</dbReference>
<dbReference type="SUPFAM" id="SSF74653">
    <property type="entry name" value="TolA/TonB C-terminal domain"/>
    <property type="match status" value="1"/>
</dbReference>
<dbReference type="EMBL" id="VVYW01000016">
    <property type="protein sequence ID" value="KAA5406251.1"/>
    <property type="molecule type" value="Genomic_DNA"/>
</dbReference>
<evidence type="ECO:0000256" key="1">
    <source>
        <dbReference type="SAM" id="SignalP"/>
    </source>
</evidence>
<gene>
    <name evidence="2" type="ORF">F2Y86_18495</name>
</gene>
<feature type="signal peptide" evidence="1">
    <location>
        <begin position="1"/>
        <end position="19"/>
    </location>
</feature>
<evidence type="ECO:0000313" key="2">
    <source>
        <dbReference type="EMBL" id="KAA5406251.1"/>
    </source>
</evidence>
<proteinExistence type="predicted"/>
<comment type="caution">
    <text evidence="2">The sequence shown here is derived from an EMBL/GenBank/DDBJ whole genome shotgun (WGS) entry which is preliminary data.</text>
</comment>
<evidence type="ECO:0008006" key="4">
    <source>
        <dbReference type="Google" id="ProtNLM"/>
    </source>
</evidence>
<keyword evidence="1" id="KW-0732">Signal</keyword>
<dbReference type="Gene3D" id="3.30.1150.10">
    <property type="match status" value="1"/>
</dbReference>
<evidence type="ECO:0000313" key="3">
    <source>
        <dbReference type="Proteomes" id="UP000325055"/>
    </source>
</evidence>
<reference evidence="2 3" key="1">
    <citation type="journal article" date="2019" name="Nat. Med.">
        <title>A library of human gut bacterial isolates paired with longitudinal multiomics data enables mechanistic microbiome research.</title>
        <authorList>
            <person name="Poyet M."/>
            <person name="Groussin M."/>
            <person name="Gibbons S.M."/>
            <person name="Avila-Pacheco J."/>
            <person name="Jiang X."/>
            <person name="Kearney S.M."/>
            <person name="Perrotta A.R."/>
            <person name="Berdy B."/>
            <person name="Zhao S."/>
            <person name="Lieberman T.D."/>
            <person name="Swanson P.K."/>
            <person name="Smith M."/>
            <person name="Roesemann S."/>
            <person name="Alexander J.E."/>
            <person name="Rich S.A."/>
            <person name="Livny J."/>
            <person name="Vlamakis H."/>
            <person name="Clish C."/>
            <person name="Bullock K."/>
            <person name="Deik A."/>
            <person name="Scott J."/>
            <person name="Pierce K.A."/>
            <person name="Xavier R.J."/>
            <person name="Alm E.J."/>
        </authorList>
    </citation>
    <scope>NUCLEOTIDE SEQUENCE [LARGE SCALE GENOMIC DNA]</scope>
    <source>
        <strain evidence="2 3">BIOML-A7</strain>
    </source>
</reference>
<accession>A0A5M6A8C7</accession>